<dbReference type="Proteomes" id="UP001319861">
    <property type="component" value="Chromosome"/>
</dbReference>
<name>A0ABM7PYB3_SINCY</name>
<feature type="transmembrane region" description="Helical" evidence="1">
    <location>
        <begin position="44"/>
        <end position="64"/>
    </location>
</feature>
<dbReference type="EMBL" id="AP024525">
    <property type="protein sequence ID" value="BCT77044.1"/>
    <property type="molecule type" value="Genomic_DNA"/>
</dbReference>
<keyword evidence="1" id="KW-1133">Transmembrane helix</keyword>
<feature type="transmembrane region" description="Helical" evidence="1">
    <location>
        <begin position="212"/>
        <end position="232"/>
    </location>
</feature>
<dbReference type="Pfam" id="PF02517">
    <property type="entry name" value="Rce1-like"/>
    <property type="match status" value="1"/>
</dbReference>
<evidence type="ECO:0000313" key="3">
    <source>
        <dbReference type="EMBL" id="BCT77044.1"/>
    </source>
</evidence>
<gene>
    <name evidence="3" type="ORF">SCMU_28860</name>
</gene>
<evidence type="ECO:0000256" key="1">
    <source>
        <dbReference type="SAM" id="Phobius"/>
    </source>
</evidence>
<feature type="domain" description="CAAX prenyl protease 2/Lysostaphin resistance protein A-like" evidence="2">
    <location>
        <begin position="119"/>
        <end position="224"/>
    </location>
</feature>
<keyword evidence="1" id="KW-0472">Membrane</keyword>
<organism evidence="3 4">
    <name type="scientific">Sinomonas cyclohexanicum</name>
    <name type="common">Corynebacterium cyclohexanicum</name>
    <dbReference type="NCBI Taxonomy" id="322009"/>
    <lineage>
        <taxon>Bacteria</taxon>
        <taxon>Bacillati</taxon>
        <taxon>Actinomycetota</taxon>
        <taxon>Actinomycetes</taxon>
        <taxon>Micrococcales</taxon>
        <taxon>Micrococcaceae</taxon>
        <taxon>Sinomonas</taxon>
    </lineage>
</organism>
<evidence type="ECO:0000313" key="4">
    <source>
        <dbReference type="Proteomes" id="UP001319861"/>
    </source>
</evidence>
<proteinExistence type="predicted"/>
<feature type="transmembrane region" description="Helical" evidence="1">
    <location>
        <begin position="161"/>
        <end position="180"/>
    </location>
</feature>
<dbReference type="InterPro" id="IPR003675">
    <property type="entry name" value="Rce1/LyrA-like_dom"/>
</dbReference>
<accession>A0ABM7PYB3</accession>
<keyword evidence="4" id="KW-1185">Reference proteome</keyword>
<sequence>MQDVKTATNKRLGWAAAGLAAALLAGRGAEPVLPYIVDPALRASAGYAVVWLPLIAGLVAAFWGQKMRRTATDLGLAIRPQDVLWGVGIGCLGRGAEHVCRLALAGPAGGVPTMGTMAVAWGVLAPTLVAPLLEETYFRGLIQRGIATAGPPIMAMGRRGAMVLAVLLSSVVFAATHVVMLAAQPHMAAVAGLATLAFGLLAGTLTAATGRLGGAIVGHVAFNGIGVLVLGAF</sequence>
<keyword evidence="1" id="KW-0812">Transmembrane</keyword>
<evidence type="ECO:0000259" key="2">
    <source>
        <dbReference type="Pfam" id="PF02517"/>
    </source>
</evidence>
<reference evidence="3 4" key="1">
    <citation type="journal article" date="2021" name="J. Biosci. Bioeng.">
        <title>Identification and characterization of a chc gene cluster responsible for the aromatization pathway of cyclohexanecarboxylate degradation in Sinomonas cyclohexanicum ATCC 51369.</title>
        <authorList>
            <person name="Yamamoto T."/>
            <person name="Hasegawa Y."/>
            <person name="Lau P.C.K."/>
            <person name="Iwaki H."/>
        </authorList>
    </citation>
    <scope>NUCLEOTIDE SEQUENCE [LARGE SCALE GENOMIC DNA]</scope>
    <source>
        <strain evidence="3 4">ATCC 51369</strain>
    </source>
</reference>
<feature type="transmembrane region" description="Helical" evidence="1">
    <location>
        <begin position="186"/>
        <end position="205"/>
    </location>
</feature>
<protein>
    <recommendedName>
        <fullName evidence="2">CAAX prenyl protease 2/Lysostaphin resistance protein A-like domain-containing protein</fullName>
    </recommendedName>
</protein>